<comment type="subcellular location">
    <subcellularLocation>
        <location evidence="1">Nucleus</location>
    </subcellularLocation>
</comment>
<dbReference type="InterPro" id="IPR029071">
    <property type="entry name" value="Ubiquitin-like_domsf"/>
</dbReference>
<feature type="domain" description="Ubiquitin-like" evidence="4">
    <location>
        <begin position="276"/>
        <end position="345"/>
    </location>
</feature>
<sequence>MASKAVTKTKNSKKQEIGKKRKLTTPEPDDFDLFAYKNQMPVTFGYSTKNTKIMVPIDSSDEEEEELDVDASEFARISSEDEEDENEDDSQELLHITDSEESVVETNNKSTTCRPARSPSPPPPPSQADMLRVQRQLRAKNKKARDFDAAYNILQQAVADSVSPLPTSSSRTEVINLDDSVSPLIVRNRNDRKMTVKVRTRSGIKRFDMKAGDKFETIIKELAESEKVSPENILLSLRSSNIMIDDTPLSKGVSVADIIECIIMESSPVVEEENLIEIKVQGNDAASRKTFHVSKTKPLESLFAEYAEFRKIKRSSLKFLFDDDPLEGTETPEDLDMEDENLIDVRVIS</sequence>
<evidence type="ECO:0000259" key="4">
    <source>
        <dbReference type="PROSITE" id="PS50053"/>
    </source>
</evidence>
<dbReference type="PANTHER" id="PTHR47187">
    <property type="entry name" value="NFATC2-INTERACTING PROTEIN"/>
    <property type="match status" value="1"/>
</dbReference>
<keyword evidence="2" id="KW-0539">Nucleus</keyword>
<dbReference type="Gene3D" id="3.10.20.90">
    <property type="entry name" value="Phosphatidylinositol 3-kinase Catalytic Subunit, Chain A, domain 1"/>
    <property type="match status" value="2"/>
</dbReference>
<evidence type="ECO:0000256" key="2">
    <source>
        <dbReference type="ARBA" id="ARBA00023242"/>
    </source>
</evidence>
<dbReference type="PROSITE" id="PS50053">
    <property type="entry name" value="UBIQUITIN_2"/>
    <property type="match status" value="1"/>
</dbReference>
<keyword evidence="6" id="KW-1185">Reference proteome</keyword>
<dbReference type="AlphaFoldDB" id="A0A913Y1T5"/>
<dbReference type="EnsemblMetazoa" id="XM_021057505.2">
    <property type="protein sequence ID" value="XP_020913164.1"/>
    <property type="gene ID" value="LOC110250866"/>
</dbReference>
<dbReference type="InterPro" id="IPR052324">
    <property type="entry name" value="NFATC2-Int_DNA_Repair"/>
</dbReference>
<feature type="region of interest" description="Disordered" evidence="3">
    <location>
        <begin position="1"/>
        <end position="32"/>
    </location>
</feature>
<protein>
    <recommendedName>
        <fullName evidence="4">Ubiquitin-like domain-containing protein</fullName>
    </recommendedName>
</protein>
<feature type="compositionally biased region" description="Acidic residues" evidence="3">
    <location>
        <begin position="80"/>
        <end position="91"/>
    </location>
</feature>
<feature type="compositionally biased region" description="Acidic residues" evidence="3">
    <location>
        <begin position="59"/>
        <end position="71"/>
    </location>
</feature>
<dbReference type="Proteomes" id="UP000887567">
    <property type="component" value="Unplaced"/>
</dbReference>
<dbReference type="InterPro" id="IPR022617">
    <property type="entry name" value="Rad60/SUMO-like_dom"/>
</dbReference>
<proteinExistence type="predicted"/>
<reference evidence="5" key="1">
    <citation type="submission" date="2022-11" db="UniProtKB">
        <authorList>
            <consortium name="EnsemblMetazoa"/>
        </authorList>
    </citation>
    <scope>IDENTIFICATION</scope>
</reference>
<dbReference type="OrthoDB" id="10071418at2759"/>
<feature type="region of interest" description="Disordered" evidence="3">
    <location>
        <begin position="50"/>
        <end position="129"/>
    </location>
</feature>
<dbReference type="GO" id="GO:0005634">
    <property type="term" value="C:nucleus"/>
    <property type="evidence" value="ECO:0007669"/>
    <property type="project" value="UniProtKB-SubCell"/>
</dbReference>
<dbReference type="OMA" id="NVVDHMA"/>
<dbReference type="KEGG" id="epa:110250866"/>
<dbReference type="GeneID" id="110250866"/>
<dbReference type="CDD" id="cd17078">
    <property type="entry name" value="Ubl_SLD1_NFATC2ip"/>
    <property type="match status" value="1"/>
</dbReference>
<accession>A0A913Y1T5</accession>
<evidence type="ECO:0000313" key="6">
    <source>
        <dbReference type="Proteomes" id="UP000887567"/>
    </source>
</evidence>
<evidence type="ECO:0000256" key="3">
    <source>
        <dbReference type="SAM" id="MobiDB-lite"/>
    </source>
</evidence>
<name>A0A913Y1T5_EXADI</name>
<dbReference type="PANTHER" id="PTHR47187:SF1">
    <property type="entry name" value="NFATC2-INTERACTING PROTEIN"/>
    <property type="match status" value="1"/>
</dbReference>
<dbReference type="RefSeq" id="XP_020913164.1">
    <property type="nucleotide sequence ID" value="XM_021057505.2"/>
</dbReference>
<dbReference type="GO" id="GO:0045944">
    <property type="term" value="P:positive regulation of transcription by RNA polymerase II"/>
    <property type="evidence" value="ECO:0007669"/>
    <property type="project" value="TreeGrafter"/>
</dbReference>
<evidence type="ECO:0000256" key="1">
    <source>
        <dbReference type="ARBA" id="ARBA00004123"/>
    </source>
</evidence>
<dbReference type="InterPro" id="IPR000626">
    <property type="entry name" value="Ubiquitin-like_dom"/>
</dbReference>
<feature type="compositionally biased region" description="Polar residues" evidence="3">
    <location>
        <begin position="104"/>
        <end position="113"/>
    </location>
</feature>
<dbReference type="Pfam" id="PF11976">
    <property type="entry name" value="Rad60-SLD"/>
    <property type="match status" value="1"/>
</dbReference>
<dbReference type="SUPFAM" id="SSF54236">
    <property type="entry name" value="Ubiquitin-like"/>
    <property type="match status" value="2"/>
</dbReference>
<evidence type="ECO:0000313" key="5">
    <source>
        <dbReference type="EnsemblMetazoa" id="XP_020913164.1"/>
    </source>
</evidence>
<dbReference type="CDD" id="cd01763">
    <property type="entry name" value="Ubl_SUMO_like"/>
    <property type="match status" value="1"/>
</dbReference>
<organism evidence="5 6">
    <name type="scientific">Exaiptasia diaphana</name>
    <name type="common">Tropical sea anemone</name>
    <name type="synonym">Aiptasia pulchella</name>
    <dbReference type="NCBI Taxonomy" id="2652724"/>
    <lineage>
        <taxon>Eukaryota</taxon>
        <taxon>Metazoa</taxon>
        <taxon>Cnidaria</taxon>
        <taxon>Anthozoa</taxon>
        <taxon>Hexacorallia</taxon>
        <taxon>Actiniaria</taxon>
        <taxon>Aiptasiidae</taxon>
        <taxon>Exaiptasia</taxon>
    </lineage>
</organism>